<proteinExistence type="inferred from homology"/>
<dbReference type="Gene3D" id="2.120.10.30">
    <property type="entry name" value="TolB, C-terminal domain"/>
    <property type="match status" value="2"/>
</dbReference>
<dbReference type="SUPFAM" id="SSF69304">
    <property type="entry name" value="Tricorn protease N-terminal domain"/>
    <property type="match status" value="1"/>
</dbReference>
<keyword evidence="3" id="KW-1185">Reference proteome</keyword>
<evidence type="ECO:0000313" key="2">
    <source>
        <dbReference type="EMBL" id="AAM04954.1"/>
    </source>
</evidence>
<evidence type="ECO:0008006" key="4">
    <source>
        <dbReference type="Google" id="ProtNLM"/>
    </source>
</evidence>
<dbReference type="Proteomes" id="UP000002487">
    <property type="component" value="Chromosome"/>
</dbReference>
<dbReference type="InterPro" id="IPR011659">
    <property type="entry name" value="WD40"/>
</dbReference>
<dbReference type="InterPro" id="IPR011042">
    <property type="entry name" value="6-blade_b-propeller_TolB-like"/>
</dbReference>
<dbReference type="AlphaFoldDB" id="Q8TQK2"/>
<dbReference type="EMBL" id="AE010299">
    <property type="protein sequence ID" value="AAM04954.1"/>
    <property type="molecule type" value="Genomic_DNA"/>
</dbReference>
<dbReference type="HOGENOM" id="CLU_472231_0_0_2"/>
<comment type="similarity">
    <text evidence="1">Belongs to the TolB family.</text>
</comment>
<name>Q8TQK2_METAC</name>
<dbReference type="PhylomeDB" id="Q8TQK2"/>
<dbReference type="InParanoid" id="Q8TQK2"/>
<accession>Q8TQK2</accession>
<gene>
    <name evidence="2" type="ordered locus">MA_1540</name>
</gene>
<dbReference type="PANTHER" id="PTHR36842:SF1">
    <property type="entry name" value="PROTEIN TOLB"/>
    <property type="match status" value="1"/>
</dbReference>
<dbReference type="Pfam" id="PF07676">
    <property type="entry name" value="PD40"/>
    <property type="match status" value="1"/>
</dbReference>
<dbReference type="EnsemblBacteria" id="AAM04954">
    <property type="protein sequence ID" value="AAM04954"/>
    <property type="gene ID" value="MA_1540"/>
</dbReference>
<dbReference type="SUPFAM" id="SSF50993">
    <property type="entry name" value="Peptidase/esterase 'gauge' domain"/>
    <property type="match status" value="1"/>
</dbReference>
<evidence type="ECO:0000313" key="3">
    <source>
        <dbReference type="Proteomes" id="UP000002487"/>
    </source>
</evidence>
<dbReference type="KEGG" id="mac:MA_1540"/>
<dbReference type="PANTHER" id="PTHR36842">
    <property type="entry name" value="PROTEIN TOLB HOMOLOG"/>
    <property type="match status" value="1"/>
</dbReference>
<reference evidence="2 3" key="1">
    <citation type="journal article" date="2002" name="Genome Res.">
        <title>The genome of Methanosarcina acetivorans reveals extensive metabolic and physiological diversity.</title>
        <authorList>
            <person name="Galagan J.E."/>
            <person name="Nusbaum C."/>
            <person name="Roy A."/>
            <person name="Endrizzi M.G."/>
            <person name="Macdonald P."/>
            <person name="FitzHugh W."/>
            <person name="Calvo S."/>
            <person name="Engels R."/>
            <person name="Smirnov S."/>
            <person name="Atnoor D."/>
            <person name="Brown A."/>
            <person name="Allen N."/>
            <person name="Naylor J."/>
            <person name="Stange-Thomann N."/>
            <person name="DeArellano K."/>
            <person name="Johnson R."/>
            <person name="Linton L."/>
            <person name="McEwan P."/>
            <person name="McKernan K."/>
            <person name="Talamas J."/>
            <person name="Tirrell A."/>
            <person name="Ye W."/>
            <person name="Zimmer A."/>
            <person name="Barber R.D."/>
            <person name="Cann I."/>
            <person name="Graham D.E."/>
            <person name="Grahame D.A."/>
            <person name="Guss A."/>
            <person name="Hedderich R."/>
            <person name="Ingram-Smith C."/>
            <person name="Kuettner C.H."/>
            <person name="Krzycki J.A."/>
            <person name="Leigh J.A."/>
            <person name="Li W."/>
            <person name="Liu J."/>
            <person name="Mukhopadhyay B."/>
            <person name="Reeve J.N."/>
            <person name="Smith K."/>
            <person name="Springer T.A."/>
            <person name="Umayam L.A."/>
            <person name="White O."/>
            <person name="White R.H."/>
            <person name="de Macario E.C."/>
            <person name="Ferry J.G."/>
            <person name="Jarrell K.F."/>
            <person name="Jing H."/>
            <person name="Macario A.J.L."/>
            <person name="Paulsen I."/>
            <person name="Pritchett M."/>
            <person name="Sowers K.R."/>
            <person name="Swanson R.V."/>
            <person name="Zinder S.H."/>
            <person name="Lander E."/>
            <person name="Metcalf W.W."/>
            <person name="Birren B."/>
        </authorList>
    </citation>
    <scope>NUCLEOTIDE SEQUENCE [LARGE SCALE GENOMIC DNA]</scope>
    <source>
        <strain evidence="3">ATCC 35395 / DSM 2834 / JCM 12185 / C2A</strain>
    </source>
</reference>
<dbReference type="STRING" id="188937.MA_1540"/>
<evidence type="ECO:0000256" key="1">
    <source>
        <dbReference type="ARBA" id="ARBA00009820"/>
    </source>
</evidence>
<sequence>MKNKQTLHFQGTCMTETLKIILFLTLLISSISTCFAASSENLNVSIEEIIPISQIVTPYFDSLVESSETGIKEQPIISASWGPDSSRLLVEASINSQSGASLHAIYLLNADGSGIRELTSTPSNTKEKSLGLHILENPDTQETSWSPDGNRIGIFANINAVRDFYVTANPDKTLIKTAGKCNYTTVDEIKENILDIEWQTNLMWNPEGTKALIIMDKDPLNYQLYLIDRDGYVLQKLTDTSDRVETAIWSNDGKKIAYSITGPNKDEETGLWIINENRTEDNRLVDNGIVIAWSPDDSRIFYVDANSGLYSIKADGTDEVQLSTGFSRIDDVLSFSPDGKNLIFSTVNDEGVTMFLADQTGKNAKVLEEFPGYIIFKPSWSPKGDKIAHAQDDNLYTINPDGSEKSLIASAITDYEWHPSGDFISFISSDSVFVASPDGSTKIQLTEDGDDYRFLADRYLNGWSPDGSRLLVRNDFKDLSVIKFEGYEDPLSIDFLTPIEGENCELRIRCMSEPVTDALLTLDEKEIGFTSSSGFLNYSCPDAGRYVINASKTGYRSTSKVLIVEVNSSASPEKFVVPETSSDSGKEEDSRPEFQVSGFRGITAVLFLLFFIRRRNSL</sequence>
<protein>
    <recommendedName>
        <fullName evidence="4">DUF5050 domain-containing protein</fullName>
    </recommendedName>
</protein>
<organism evidence="2 3">
    <name type="scientific">Methanosarcina acetivorans (strain ATCC 35395 / DSM 2834 / JCM 12185 / C2A)</name>
    <dbReference type="NCBI Taxonomy" id="188937"/>
    <lineage>
        <taxon>Archaea</taxon>
        <taxon>Methanobacteriati</taxon>
        <taxon>Methanobacteriota</taxon>
        <taxon>Stenosarchaea group</taxon>
        <taxon>Methanomicrobia</taxon>
        <taxon>Methanosarcinales</taxon>
        <taxon>Methanosarcinaceae</taxon>
        <taxon>Methanosarcina</taxon>
    </lineage>
</organism>